<dbReference type="EC" id="1.6.5.9" evidence="6"/>
<evidence type="ECO:0000256" key="4">
    <source>
        <dbReference type="ARBA" id="ARBA00023136"/>
    </source>
</evidence>
<comment type="subcellular location">
    <subcellularLocation>
        <location evidence="1">Membrane</location>
        <topology evidence="1">Multi-pass membrane protein</topology>
    </subcellularLocation>
</comment>
<evidence type="ECO:0000256" key="5">
    <source>
        <dbReference type="SAM" id="Phobius"/>
    </source>
</evidence>
<dbReference type="EMBL" id="JAUCGM010000721">
    <property type="protein sequence ID" value="MDM8563571.1"/>
    <property type="molecule type" value="Genomic_DNA"/>
</dbReference>
<feature type="transmembrane region" description="Helical" evidence="5">
    <location>
        <begin position="52"/>
        <end position="68"/>
    </location>
</feature>
<keyword evidence="4 5" id="KW-0472">Membrane</keyword>
<name>A0ABT7VVH6_9GAMM</name>
<gene>
    <name evidence="6" type="ORF">QUF54_09475</name>
</gene>
<evidence type="ECO:0000256" key="3">
    <source>
        <dbReference type="ARBA" id="ARBA00022989"/>
    </source>
</evidence>
<dbReference type="InterPro" id="IPR001694">
    <property type="entry name" value="NADH_UbQ_OxRdtase_su1/FPO"/>
</dbReference>
<organism evidence="6 7">
    <name type="scientific">Candidatus Marithioploca araucensis</name>
    <dbReference type="NCBI Taxonomy" id="70273"/>
    <lineage>
        <taxon>Bacteria</taxon>
        <taxon>Pseudomonadati</taxon>
        <taxon>Pseudomonadota</taxon>
        <taxon>Gammaproteobacteria</taxon>
        <taxon>Thiotrichales</taxon>
        <taxon>Thiotrichaceae</taxon>
        <taxon>Candidatus Marithioploca</taxon>
    </lineage>
</organism>
<keyword evidence="7" id="KW-1185">Reference proteome</keyword>
<feature type="non-terminal residue" evidence="6">
    <location>
        <position position="1"/>
    </location>
</feature>
<dbReference type="GO" id="GO:0050136">
    <property type="term" value="F:NADH dehydrogenase (quinone) (non-electrogenic) activity"/>
    <property type="evidence" value="ECO:0007669"/>
    <property type="project" value="UniProtKB-EC"/>
</dbReference>
<keyword evidence="6" id="KW-0560">Oxidoreductase</keyword>
<dbReference type="Pfam" id="PF00146">
    <property type="entry name" value="NADHdh"/>
    <property type="match status" value="1"/>
</dbReference>
<dbReference type="Proteomes" id="UP001171945">
    <property type="component" value="Unassembled WGS sequence"/>
</dbReference>
<accession>A0ABT7VVH6</accession>
<evidence type="ECO:0000313" key="6">
    <source>
        <dbReference type="EMBL" id="MDM8563571.1"/>
    </source>
</evidence>
<keyword evidence="3 5" id="KW-1133">Transmembrane helix</keyword>
<evidence type="ECO:0000313" key="7">
    <source>
        <dbReference type="Proteomes" id="UP001171945"/>
    </source>
</evidence>
<proteinExistence type="predicted"/>
<evidence type="ECO:0000256" key="2">
    <source>
        <dbReference type="ARBA" id="ARBA00022692"/>
    </source>
</evidence>
<protein>
    <submittedName>
        <fullName evidence="6">NADH-quinone oxidoreductase subunit H</fullName>
        <ecNumber evidence="6">1.6.5.9</ecNumber>
    </submittedName>
</protein>
<evidence type="ECO:0000256" key="1">
    <source>
        <dbReference type="ARBA" id="ARBA00004141"/>
    </source>
</evidence>
<comment type="caution">
    <text evidence="6">The sequence shown here is derived from an EMBL/GenBank/DDBJ whole genome shotgun (WGS) entry which is preliminary data.</text>
</comment>
<feature type="transmembrane region" description="Helical" evidence="5">
    <location>
        <begin position="20"/>
        <end position="40"/>
    </location>
</feature>
<keyword evidence="2 5" id="KW-0812">Transmembrane</keyword>
<reference evidence="6" key="1">
    <citation type="submission" date="2023-06" db="EMBL/GenBank/DDBJ databases">
        <title>Uncultivated large filamentous bacteria from sulfidic sediments reveal new species and different genomic features in energy metabolism and defense.</title>
        <authorList>
            <person name="Fonseca A."/>
        </authorList>
    </citation>
    <scope>NUCLEOTIDE SEQUENCE</scope>
    <source>
        <strain evidence="6">HSG4</strain>
    </source>
</reference>
<sequence>LYTVGVLYTTLFLGGGENWFTFLPKVFAVVFIAVSVTNVFGRYRTDDVIRWIWKWPTGIALLGLAMVML</sequence>